<keyword evidence="1" id="KW-0805">Transcription regulation</keyword>
<feature type="region of interest" description="Disordered" evidence="5">
    <location>
        <begin position="731"/>
        <end position="776"/>
    </location>
</feature>
<dbReference type="PROSITE" id="PS50014">
    <property type="entry name" value="BROMODOMAIN_2"/>
    <property type="match status" value="1"/>
</dbReference>
<feature type="region of interest" description="Disordered" evidence="5">
    <location>
        <begin position="342"/>
        <end position="385"/>
    </location>
</feature>
<dbReference type="SMART" id="SM00297">
    <property type="entry name" value="BROMO"/>
    <property type="match status" value="1"/>
</dbReference>
<feature type="domain" description="Bromo" evidence="6">
    <location>
        <begin position="121"/>
        <end position="189"/>
    </location>
</feature>
<name>A0A8S1JE55_9CHLO</name>
<accession>A0A8S1JE55</accession>
<gene>
    <name evidence="8" type="ORF">OSTQU699_LOCUS9468</name>
</gene>
<dbReference type="InterPro" id="IPR036427">
    <property type="entry name" value="Bromodomain-like_sf"/>
</dbReference>
<dbReference type="InterPro" id="IPR018359">
    <property type="entry name" value="Bromodomain_CS"/>
</dbReference>
<evidence type="ECO:0000313" key="9">
    <source>
        <dbReference type="Proteomes" id="UP000708148"/>
    </source>
</evidence>
<dbReference type="Pfam" id="PF00439">
    <property type="entry name" value="Bromodomain"/>
    <property type="match status" value="1"/>
</dbReference>
<dbReference type="EMBL" id="CAJHUC010002640">
    <property type="protein sequence ID" value="CAD7704113.1"/>
    <property type="molecule type" value="Genomic_DNA"/>
</dbReference>
<protein>
    <recommendedName>
        <fullName evidence="10">Bromo domain-containing protein</fullName>
    </recommendedName>
</protein>
<sequence length="776" mass="82744">MPLPADSGPSQRRDPSGVGEDGACPAGDGGPPGPDGRRGAALDGGRWLLRWELKRRVADITTEMEFIAREAHQLSQKRFVNPAAMSITVNEQERMMLHENHLKRLQDIVQRHCLPVLKNLINHKWAFPFNHPVDISKYHDYLNYVEKPMDLGTVKAHINSYRNPEELRVDVQTVFDNAEKYNPVGSDVKKMSDVLEEKFHERWNRVVVPKLEEEERALVNEEAALKQSKAGLMIMRAEGDVDHCCGVLLQRLEKLVERIQYCQCLAACACGVMSSKERVRLGWELATLPADHFQRAANLLMSRHPGLMATMKENTVQLDLEEMDALTLRQLQDFVRQCKKSRRRVAQSDQGSDINGGPAPRKRQRVENPTGASSPNVTLDSSRSSVRWPAVPLGIGLKPYKPELEACVPPECDSFRPAPSRMHSEPVEPGHLPPQRSVALPRTSTAPPAPVQSPRPSAAGVSTRRDDPPSAGPIAGEGSVLGMEKRLTTQMPVMSEAGRPLVERVLLRTHGSLVGSNNLASPAWGSRAGGEVVSETGRGPGLLNISGSAPLGTGMLHSAPLASPTSPTHVVQGKAAGLSIITSPRGGLSQGAVQRISGHSPQAGGAITIQSTPAPAMRPILGGGLLSGGLSLPPPSHSLTSSGLVRQLAMPTSKSVPLPMQVSVAPLSISLPFPTVGVQPMVPKHTVVSPGGISNLVHSSPISIPALPVLANSAGFPAPLLGGHAASLGSTVTSGAGNPPRSAQEDVRRWPGPMGKPPSTQDAGAGSGKDPPATAK</sequence>
<evidence type="ECO:0000256" key="3">
    <source>
        <dbReference type="ARBA" id="ARBA00023163"/>
    </source>
</evidence>
<dbReference type="PROSITE" id="PS00633">
    <property type="entry name" value="BROMODOMAIN_1"/>
    <property type="match status" value="1"/>
</dbReference>
<evidence type="ECO:0000313" key="8">
    <source>
        <dbReference type="EMBL" id="CAD7704113.1"/>
    </source>
</evidence>
<keyword evidence="2 4" id="KW-0103">Bromodomain</keyword>
<feature type="region of interest" description="Disordered" evidence="5">
    <location>
        <begin position="417"/>
        <end position="481"/>
    </location>
</feature>
<comment type="caution">
    <text evidence="8">The sequence shown here is derived from an EMBL/GenBank/DDBJ whole genome shotgun (WGS) entry which is preliminary data.</text>
</comment>
<proteinExistence type="predicted"/>
<feature type="domain" description="NET" evidence="7">
    <location>
        <begin position="263"/>
        <end position="346"/>
    </location>
</feature>
<dbReference type="Gene3D" id="1.20.920.10">
    <property type="entry name" value="Bromodomain-like"/>
    <property type="match status" value="1"/>
</dbReference>
<dbReference type="PANTHER" id="PTHR45926">
    <property type="entry name" value="OSJNBA0053K19.4 PROTEIN"/>
    <property type="match status" value="1"/>
</dbReference>
<dbReference type="PRINTS" id="PR00503">
    <property type="entry name" value="BROMODOMAIN"/>
</dbReference>
<dbReference type="AlphaFoldDB" id="A0A8S1JE55"/>
<dbReference type="PROSITE" id="PS51525">
    <property type="entry name" value="NET"/>
    <property type="match status" value="1"/>
</dbReference>
<organism evidence="8 9">
    <name type="scientific">Ostreobium quekettii</name>
    <dbReference type="NCBI Taxonomy" id="121088"/>
    <lineage>
        <taxon>Eukaryota</taxon>
        <taxon>Viridiplantae</taxon>
        <taxon>Chlorophyta</taxon>
        <taxon>core chlorophytes</taxon>
        <taxon>Ulvophyceae</taxon>
        <taxon>TCBD clade</taxon>
        <taxon>Bryopsidales</taxon>
        <taxon>Ostreobineae</taxon>
        <taxon>Ostreobiaceae</taxon>
        <taxon>Ostreobium</taxon>
    </lineage>
</organism>
<feature type="region of interest" description="Disordered" evidence="5">
    <location>
        <begin position="1"/>
        <end position="41"/>
    </location>
</feature>
<dbReference type="OrthoDB" id="21449at2759"/>
<dbReference type="InterPro" id="IPR038336">
    <property type="entry name" value="NET_sf"/>
</dbReference>
<keyword evidence="3" id="KW-0804">Transcription</keyword>
<dbReference type="SUPFAM" id="SSF47370">
    <property type="entry name" value="Bromodomain"/>
    <property type="match status" value="1"/>
</dbReference>
<evidence type="ECO:0000256" key="1">
    <source>
        <dbReference type="ARBA" id="ARBA00023015"/>
    </source>
</evidence>
<evidence type="ECO:0000256" key="2">
    <source>
        <dbReference type="ARBA" id="ARBA00023117"/>
    </source>
</evidence>
<dbReference type="Pfam" id="PF17035">
    <property type="entry name" value="BET"/>
    <property type="match status" value="1"/>
</dbReference>
<evidence type="ECO:0008006" key="10">
    <source>
        <dbReference type="Google" id="ProtNLM"/>
    </source>
</evidence>
<reference evidence="8" key="1">
    <citation type="submission" date="2020-12" db="EMBL/GenBank/DDBJ databases">
        <authorList>
            <person name="Iha C."/>
        </authorList>
    </citation>
    <scope>NUCLEOTIDE SEQUENCE</scope>
</reference>
<dbReference type="InterPro" id="IPR027353">
    <property type="entry name" value="NET_dom"/>
</dbReference>
<evidence type="ECO:0000256" key="5">
    <source>
        <dbReference type="SAM" id="MobiDB-lite"/>
    </source>
</evidence>
<dbReference type="InterPro" id="IPR001487">
    <property type="entry name" value="Bromodomain"/>
</dbReference>
<evidence type="ECO:0000256" key="4">
    <source>
        <dbReference type="PROSITE-ProRule" id="PRU00035"/>
    </source>
</evidence>
<evidence type="ECO:0000259" key="6">
    <source>
        <dbReference type="PROSITE" id="PS50014"/>
    </source>
</evidence>
<dbReference type="Gene3D" id="1.20.1270.220">
    <property type="match status" value="1"/>
</dbReference>
<keyword evidence="9" id="KW-1185">Reference proteome</keyword>
<evidence type="ECO:0000259" key="7">
    <source>
        <dbReference type="PROSITE" id="PS51525"/>
    </source>
</evidence>
<dbReference type="Proteomes" id="UP000708148">
    <property type="component" value="Unassembled WGS sequence"/>
</dbReference>
<feature type="compositionally biased region" description="Polar residues" evidence="5">
    <location>
        <begin position="370"/>
        <end position="385"/>
    </location>
</feature>